<feature type="transmembrane region" description="Helical" evidence="1">
    <location>
        <begin position="15"/>
        <end position="41"/>
    </location>
</feature>
<evidence type="ECO:0000313" key="2">
    <source>
        <dbReference type="EMBL" id="KIW70697.1"/>
    </source>
</evidence>
<keyword evidence="1" id="KW-0472">Membrane</keyword>
<dbReference type="Proteomes" id="UP000054266">
    <property type="component" value="Unassembled WGS sequence"/>
</dbReference>
<evidence type="ECO:0000256" key="1">
    <source>
        <dbReference type="SAM" id="Phobius"/>
    </source>
</evidence>
<proteinExistence type="predicted"/>
<organism evidence="2 3">
    <name type="scientific">Phialophora macrospora</name>
    <dbReference type="NCBI Taxonomy" id="1851006"/>
    <lineage>
        <taxon>Eukaryota</taxon>
        <taxon>Fungi</taxon>
        <taxon>Dikarya</taxon>
        <taxon>Ascomycota</taxon>
        <taxon>Pezizomycotina</taxon>
        <taxon>Eurotiomycetes</taxon>
        <taxon>Chaetothyriomycetidae</taxon>
        <taxon>Chaetothyriales</taxon>
        <taxon>Herpotrichiellaceae</taxon>
        <taxon>Phialophora</taxon>
    </lineage>
</organism>
<keyword evidence="1" id="KW-1133">Transmembrane helix</keyword>
<keyword evidence="1" id="KW-0812">Transmembrane</keyword>
<gene>
    <name evidence="2" type="ORF">PV04_02942</name>
</gene>
<dbReference type="HOGENOM" id="CLU_1686374_0_0_1"/>
<dbReference type="AlphaFoldDB" id="A0A0D2E8Q8"/>
<keyword evidence="3" id="KW-1185">Reference proteome</keyword>
<name>A0A0D2E8Q8_9EURO</name>
<sequence length="157" mass="16636">MSMQPSGPPTVGESLLFVGGLGCMAFLGIIAIPLLGALSGAPLPDNDFKKEAPGSFHSAPRVPGQYPLMQSPYLGTLAGMCWKCGSGGMVIGQNPFFSSSTRACCCGMSAHGGFGWGARRSQWGRLQAMADGELFDLMEEIVQESKRRQSERSDSAR</sequence>
<accession>A0A0D2E8Q8</accession>
<protein>
    <submittedName>
        <fullName evidence="2">Uncharacterized protein</fullName>
    </submittedName>
</protein>
<reference evidence="2 3" key="1">
    <citation type="submission" date="2015-01" db="EMBL/GenBank/DDBJ databases">
        <title>The Genome Sequence of Capronia semiimmersa CBS27337.</title>
        <authorList>
            <consortium name="The Broad Institute Genomics Platform"/>
            <person name="Cuomo C."/>
            <person name="de Hoog S."/>
            <person name="Gorbushina A."/>
            <person name="Stielow B."/>
            <person name="Teixiera M."/>
            <person name="Abouelleil A."/>
            <person name="Chapman S.B."/>
            <person name="Priest M."/>
            <person name="Young S.K."/>
            <person name="Wortman J."/>
            <person name="Nusbaum C."/>
            <person name="Birren B."/>
        </authorList>
    </citation>
    <scope>NUCLEOTIDE SEQUENCE [LARGE SCALE GENOMIC DNA]</scope>
    <source>
        <strain evidence="2 3">CBS 27337</strain>
    </source>
</reference>
<dbReference type="EMBL" id="KN846957">
    <property type="protein sequence ID" value="KIW70697.1"/>
    <property type="molecule type" value="Genomic_DNA"/>
</dbReference>
<evidence type="ECO:0000313" key="3">
    <source>
        <dbReference type="Proteomes" id="UP000054266"/>
    </source>
</evidence>